<dbReference type="SMART" id="SM00240">
    <property type="entry name" value="FHA"/>
    <property type="match status" value="1"/>
</dbReference>
<dbReference type="InterPro" id="IPR008984">
    <property type="entry name" value="SMAD_FHA_dom_sf"/>
</dbReference>
<dbReference type="CDD" id="cd00060">
    <property type="entry name" value="FHA"/>
    <property type="match status" value="1"/>
</dbReference>
<proteinExistence type="predicted"/>
<dbReference type="Pfam" id="PF00498">
    <property type="entry name" value="FHA"/>
    <property type="match status" value="1"/>
</dbReference>
<dbReference type="PROSITE" id="PS50006">
    <property type="entry name" value="FHA_DOMAIN"/>
    <property type="match status" value="1"/>
</dbReference>
<accession>A0A6B3NCG8</accession>
<evidence type="ECO:0000313" key="2">
    <source>
        <dbReference type="EMBL" id="NER27331.1"/>
    </source>
</evidence>
<dbReference type="Gene3D" id="2.60.200.20">
    <property type="match status" value="1"/>
</dbReference>
<dbReference type="SUPFAM" id="SSF49879">
    <property type="entry name" value="SMAD/FHA domain"/>
    <property type="match status" value="1"/>
</dbReference>
<protein>
    <submittedName>
        <fullName evidence="2">FHA domain-containing protein</fullName>
    </submittedName>
</protein>
<feature type="non-terminal residue" evidence="2">
    <location>
        <position position="206"/>
    </location>
</feature>
<sequence length="206" mass="23668">MICLLSDDFVVSANCQWEVQQALAHNKRLFPVAKLGFSHFESLGLAIRELNCLFLDMDEPTGGLKKLVDALESPWGKTPGDRLDAFLDFGDYQLPLLRNRYYLGRYPRGDWQVVGLVLVPHKDVSRHHATLLLQHNRWTLTDGSYTFTHQAKFLNWTGSKNGTYINARPINYRRPSFHRLRHGDHLCLAASCRFHFQEILAATEMA</sequence>
<feature type="domain" description="FHA" evidence="1">
    <location>
        <begin position="101"/>
        <end position="170"/>
    </location>
</feature>
<dbReference type="AlphaFoldDB" id="A0A6B3NCG8"/>
<dbReference type="EMBL" id="JAAHFQ010000092">
    <property type="protein sequence ID" value="NER27331.1"/>
    <property type="molecule type" value="Genomic_DNA"/>
</dbReference>
<name>A0A6B3NCG8_9CYAN</name>
<gene>
    <name evidence="2" type="ORF">F6J89_06755</name>
</gene>
<comment type="caution">
    <text evidence="2">The sequence shown here is derived from an EMBL/GenBank/DDBJ whole genome shotgun (WGS) entry which is preliminary data.</text>
</comment>
<reference evidence="2" key="1">
    <citation type="submission" date="2019-11" db="EMBL/GenBank/DDBJ databases">
        <title>Genomic insights into an expanded diversity of filamentous marine cyanobacteria reveals the extraordinary biosynthetic potential of Moorea and Okeania.</title>
        <authorList>
            <person name="Ferreira Leao T."/>
            <person name="Wang M."/>
            <person name="Moss N."/>
            <person name="Da Silva R."/>
            <person name="Sanders J."/>
            <person name="Nurk S."/>
            <person name="Gurevich A."/>
            <person name="Humphrey G."/>
            <person name="Reher R."/>
            <person name="Zhu Q."/>
            <person name="Belda-Ferre P."/>
            <person name="Glukhov E."/>
            <person name="Rex R."/>
            <person name="Dorrestein P.C."/>
            <person name="Knight R."/>
            <person name="Pevzner P."/>
            <person name="Gerwick W.H."/>
            <person name="Gerwick L."/>
        </authorList>
    </citation>
    <scope>NUCLEOTIDE SEQUENCE</scope>
    <source>
        <strain evidence="2">SIO1C4</strain>
    </source>
</reference>
<organism evidence="2">
    <name type="scientific">Symploca sp. SIO1C4</name>
    <dbReference type="NCBI Taxonomy" id="2607765"/>
    <lineage>
        <taxon>Bacteria</taxon>
        <taxon>Bacillati</taxon>
        <taxon>Cyanobacteriota</taxon>
        <taxon>Cyanophyceae</taxon>
        <taxon>Coleofasciculales</taxon>
        <taxon>Coleofasciculaceae</taxon>
        <taxon>Symploca</taxon>
    </lineage>
</organism>
<dbReference type="InterPro" id="IPR000253">
    <property type="entry name" value="FHA_dom"/>
</dbReference>
<evidence type="ECO:0000259" key="1">
    <source>
        <dbReference type="PROSITE" id="PS50006"/>
    </source>
</evidence>